<dbReference type="RefSeq" id="WP_240492563.1">
    <property type="nucleotide sequence ID" value="NZ_LOIC01000077.1"/>
</dbReference>
<protein>
    <submittedName>
        <fullName evidence="1">Uncharacterized protein</fullName>
    </submittedName>
</protein>
<evidence type="ECO:0000313" key="2">
    <source>
        <dbReference type="Proteomes" id="UP000092665"/>
    </source>
</evidence>
<comment type="caution">
    <text evidence="1">The sequence shown here is derived from an EMBL/GenBank/DDBJ whole genome shotgun (WGS) entry which is preliminary data.</text>
</comment>
<name>A0A1B8YFU1_9GAMM</name>
<dbReference type="AlphaFoldDB" id="A0A1B8YFU1"/>
<dbReference type="PATRIC" id="fig|29488.15.peg.3343"/>
<reference evidence="2" key="1">
    <citation type="submission" date="2015-11" db="EMBL/GenBank/DDBJ databases">
        <authorList>
            <person name="Tobias N.J."/>
            <person name="Mishra B."/>
            <person name="Gupta D.K."/>
            <person name="Thines M."/>
            <person name="Stinear T.P."/>
            <person name="Bode H.B."/>
        </authorList>
    </citation>
    <scope>NUCLEOTIDE SEQUENCE [LARGE SCALE GENOMIC DNA]</scope>
    <source>
        <strain evidence="2">PB45.5</strain>
    </source>
</reference>
<sequence>MMNELTNLHTSPLTVTDANGKRITIPVGHSVLADGDFIDHLFHQAGMMRVEVLDTHDADTDDKDIGALREEYETLIGKKAPAAAKASTLQKAIDDKREEIQQASRSENADNPSI</sequence>
<dbReference type="EMBL" id="LOIC01000077">
    <property type="protein sequence ID" value="OCA53937.1"/>
    <property type="molecule type" value="Genomic_DNA"/>
</dbReference>
<evidence type="ECO:0000313" key="1">
    <source>
        <dbReference type="EMBL" id="OCA53937.1"/>
    </source>
</evidence>
<accession>A0A1B8YFU1</accession>
<keyword evidence="2" id="KW-1185">Reference proteome</keyword>
<dbReference type="Proteomes" id="UP000092665">
    <property type="component" value="Unassembled WGS sequence"/>
</dbReference>
<organism evidence="1 2">
    <name type="scientific">Photorhabdus namnaonensis</name>
    <dbReference type="NCBI Taxonomy" id="1851568"/>
    <lineage>
        <taxon>Bacteria</taxon>
        <taxon>Pseudomonadati</taxon>
        <taxon>Pseudomonadota</taxon>
        <taxon>Gammaproteobacteria</taxon>
        <taxon>Enterobacterales</taxon>
        <taxon>Morganellaceae</taxon>
        <taxon>Photorhabdus</taxon>
    </lineage>
</organism>
<gene>
    <name evidence="1" type="ORF">Phpb_03041</name>
</gene>
<proteinExistence type="predicted"/>